<evidence type="ECO:0000256" key="1">
    <source>
        <dbReference type="SAM" id="MobiDB-lite"/>
    </source>
</evidence>
<dbReference type="OrthoDB" id="56111at2759"/>
<evidence type="ECO:0000313" key="3">
    <source>
        <dbReference type="Proteomes" id="UP000198406"/>
    </source>
</evidence>
<protein>
    <submittedName>
        <fullName evidence="2">Uncharacterized protein</fullName>
    </submittedName>
</protein>
<accession>A0A1Z5J7S9</accession>
<dbReference type="AlphaFoldDB" id="A0A1Z5J7S9"/>
<sequence>MQQQSLEKERELRPTEVSPVRSDPLIDSLIQLESALQVEMTRRSVEALSLKSVVTLVKNSLPDKGVSEQMLHRFFCIACPRLYQVAKDTRGEWQVNSVKCDATRVTVLLDLAKKLSDTVDPDPVILQALSETQASTVAMPLPLNTIRKKTLLDLLHPSHMRVEGSTVEERVRARAMLKEAQNQQYKSEEKGNETKEKEKWCVRISDVLQTYASTTVRRQAKFHPTEKCCMTLMDAVARVQVQVSLSKRQIVDYLLEIGTTVPEWIVMDIKSNENISKMTSVWLTPSLYASVRHKLTRDVAPAKPLFAQSKTLFPAISKARLETVASDKPSPPKSLLENKPVEQSTQSTTKRASPELTKPVSHKKQRTTLRINSNLIWSDADYDGGEAIPLTSFDSPRGLKRMFDQMNAGRRI</sequence>
<keyword evidence="3" id="KW-1185">Reference proteome</keyword>
<feature type="region of interest" description="Disordered" evidence="1">
    <location>
        <begin position="323"/>
        <end position="364"/>
    </location>
</feature>
<name>A0A1Z5J7S9_FISSO</name>
<dbReference type="EMBL" id="BDSP01000014">
    <property type="protein sequence ID" value="GAX10030.1"/>
    <property type="molecule type" value="Genomic_DNA"/>
</dbReference>
<dbReference type="InParanoid" id="A0A1Z5J7S9"/>
<evidence type="ECO:0000313" key="2">
    <source>
        <dbReference type="EMBL" id="GAX10030.1"/>
    </source>
</evidence>
<organism evidence="2 3">
    <name type="scientific">Fistulifera solaris</name>
    <name type="common">Oleaginous diatom</name>
    <dbReference type="NCBI Taxonomy" id="1519565"/>
    <lineage>
        <taxon>Eukaryota</taxon>
        <taxon>Sar</taxon>
        <taxon>Stramenopiles</taxon>
        <taxon>Ochrophyta</taxon>
        <taxon>Bacillariophyta</taxon>
        <taxon>Bacillariophyceae</taxon>
        <taxon>Bacillariophycidae</taxon>
        <taxon>Naviculales</taxon>
        <taxon>Naviculaceae</taxon>
        <taxon>Fistulifera</taxon>
    </lineage>
</organism>
<dbReference type="Proteomes" id="UP000198406">
    <property type="component" value="Unassembled WGS sequence"/>
</dbReference>
<reference evidence="2 3" key="1">
    <citation type="journal article" date="2015" name="Plant Cell">
        <title>Oil accumulation by the oleaginous diatom Fistulifera solaris as revealed by the genome and transcriptome.</title>
        <authorList>
            <person name="Tanaka T."/>
            <person name="Maeda Y."/>
            <person name="Veluchamy A."/>
            <person name="Tanaka M."/>
            <person name="Abida H."/>
            <person name="Marechal E."/>
            <person name="Bowler C."/>
            <person name="Muto M."/>
            <person name="Sunaga Y."/>
            <person name="Tanaka M."/>
            <person name="Yoshino T."/>
            <person name="Taniguchi T."/>
            <person name="Fukuda Y."/>
            <person name="Nemoto M."/>
            <person name="Matsumoto M."/>
            <person name="Wong P.S."/>
            <person name="Aburatani S."/>
            <person name="Fujibuchi W."/>
        </authorList>
    </citation>
    <scope>NUCLEOTIDE SEQUENCE [LARGE SCALE GENOMIC DNA]</scope>
    <source>
        <strain evidence="2 3">JPCC DA0580</strain>
    </source>
</reference>
<proteinExistence type="predicted"/>
<gene>
    <name evidence="2" type="ORF">FisN_25Lh121</name>
</gene>
<comment type="caution">
    <text evidence="2">The sequence shown here is derived from an EMBL/GenBank/DDBJ whole genome shotgun (WGS) entry which is preliminary data.</text>
</comment>
<feature type="compositionally biased region" description="Polar residues" evidence="1">
    <location>
        <begin position="341"/>
        <end position="351"/>
    </location>
</feature>